<dbReference type="InterPro" id="IPR016032">
    <property type="entry name" value="Sig_transdc_resp-reg_C-effctor"/>
</dbReference>
<keyword evidence="2" id="KW-0472">Membrane</keyword>
<dbReference type="Pfam" id="PF00196">
    <property type="entry name" value="GerE"/>
    <property type="match status" value="1"/>
</dbReference>
<evidence type="ECO:0000313" key="5">
    <source>
        <dbReference type="Proteomes" id="UP000627292"/>
    </source>
</evidence>
<sequence length="599" mass="67736">MLTCIFSTAALAQQRYRDSLEAILKEGGISPYRQTVLRCQLARAVFETDLPKALLLTSKGEVAPGNDAKAWVYATRVHLLVQQKNKPAAYAALDSALLYEGKATDAVAKGMVWLRNGWLDLVDNENDMAAEKLLKALDYFKAAGNGTYAALACHYLASIYSYGADEKRQGDYARQCLEQALQSGEPDALNTAYYTMGQHFYDAYKLTPKQRILLDSALLWYHRSVSLSNREKGRVLISSNTAGVALNTANIYFQHYPAAYRDSVFRYLDIAEQIAGETHNTEILINCYGMRSEYALQRGNTSDAEGILLAALSLTATSSVKMPLTQSRIYRALARVAEQRHDTQAELKYLKNYVEANTEAISQERAANAQRIDARYRAARQEQKIQLLEQEAAFTQKRNLLYVGLGVVGVTALALLLVSYNYRLKASLRKRELIDKEKEEVILKVKLKEAETNQLLAEKALMRERQERLEKELLAGQLQKEEKNQLMELLADKNSANADQVKRMLKRQQQLDEAYEGHTADFVEVHASFFEKLRQQSADSLTRLDMKYCAYILMGLSNKEISARLNIEAKSIRMARYRIKQKLGLGKDDHLDQFIKTLG</sequence>
<evidence type="ECO:0000256" key="1">
    <source>
        <dbReference type="SAM" id="Coils"/>
    </source>
</evidence>
<reference evidence="4" key="2">
    <citation type="submission" date="2020-09" db="EMBL/GenBank/DDBJ databases">
        <authorList>
            <person name="Sun Q."/>
            <person name="Zhou Y."/>
        </authorList>
    </citation>
    <scope>NUCLEOTIDE SEQUENCE</scope>
    <source>
        <strain evidence="4">CGMCC 1.15290</strain>
    </source>
</reference>
<reference evidence="4" key="1">
    <citation type="journal article" date="2014" name="Int. J. Syst. Evol. Microbiol.">
        <title>Complete genome sequence of Corynebacterium casei LMG S-19264T (=DSM 44701T), isolated from a smear-ripened cheese.</title>
        <authorList>
            <consortium name="US DOE Joint Genome Institute (JGI-PGF)"/>
            <person name="Walter F."/>
            <person name="Albersmeier A."/>
            <person name="Kalinowski J."/>
            <person name="Ruckert C."/>
        </authorList>
    </citation>
    <scope>NUCLEOTIDE SEQUENCE</scope>
    <source>
        <strain evidence="4">CGMCC 1.15290</strain>
    </source>
</reference>
<name>A0A917ILU1_9BACT</name>
<accession>A0A917ILU1</accession>
<feature type="coiled-coil region" evidence="1">
    <location>
        <begin position="447"/>
        <end position="499"/>
    </location>
</feature>
<dbReference type="GO" id="GO:0006355">
    <property type="term" value="P:regulation of DNA-templated transcription"/>
    <property type="evidence" value="ECO:0007669"/>
    <property type="project" value="InterPro"/>
</dbReference>
<keyword evidence="5" id="KW-1185">Reference proteome</keyword>
<keyword evidence="2" id="KW-0812">Transmembrane</keyword>
<keyword evidence="2" id="KW-1133">Transmembrane helix</keyword>
<gene>
    <name evidence="4" type="ORF">GCM10011379_01210</name>
</gene>
<dbReference type="SMART" id="SM00421">
    <property type="entry name" value="HTH_LUXR"/>
    <property type="match status" value="1"/>
</dbReference>
<proteinExistence type="predicted"/>
<evidence type="ECO:0000313" key="4">
    <source>
        <dbReference type="EMBL" id="GGH57003.1"/>
    </source>
</evidence>
<organism evidence="4 5">
    <name type="scientific">Filimonas zeae</name>
    <dbReference type="NCBI Taxonomy" id="1737353"/>
    <lineage>
        <taxon>Bacteria</taxon>
        <taxon>Pseudomonadati</taxon>
        <taxon>Bacteroidota</taxon>
        <taxon>Chitinophagia</taxon>
        <taxon>Chitinophagales</taxon>
        <taxon>Chitinophagaceae</taxon>
        <taxon>Filimonas</taxon>
    </lineage>
</organism>
<feature type="coiled-coil region" evidence="1">
    <location>
        <begin position="371"/>
        <end position="398"/>
    </location>
</feature>
<dbReference type="PROSITE" id="PS00622">
    <property type="entry name" value="HTH_LUXR_1"/>
    <property type="match status" value="1"/>
</dbReference>
<protein>
    <recommendedName>
        <fullName evidence="3">HTH luxR-type domain-containing protein</fullName>
    </recommendedName>
</protein>
<dbReference type="Proteomes" id="UP000627292">
    <property type="component" value="Unassembled WGS sequence"/>
</dbReference>
<dbReference type="GO" id="GO:0003677">
    <property type="term" value="F:DNA binding"/>
    <property type="evidence" value="ECO:0007669"/>
    <property type="project" value="InterPro"/>
</dbReference>
<evidence type="ECO:0000259" key="3">
    <source>
        <dbReference type="PROSITE" id="PS00622"/>
    </source>
</evidence>
<dbReference type="InterPro" id="IPR036388">
    <property type="entry name" value="WH-like_DNA-bd_sf"/>
</dbReference>
<dbReference type="AlphaFoldDB" id="A0A917ILU1"/>
<dbReference type="SUPFAM" id="SSF46894">
    <property type="entry name" value="C-terminal effector domain of the bipartite response regulators"/>
    <property type="match status" value="1"/>
</dbReference>
<feature type="transmembrane region" description="Helical" evidence="2">
    <location>
        <begin position="400"/>
        <end position="422"/>
    </location>
</feature>
<feature type="domain" description="HTH luxR-type" evidence="3">
    <location>
        <begin position="555"/>
        <end position="582"/>
    </location>
</feature>
<comment type="caution">
    <text evidence="4">The sequence shown here is derived from an EMBL/GenBank/DDBJ whole genome shotgun (WGS) entry which is preliminary data.</text>
</comment>
<dbReference type="EMBL" id="BMIB01000001">
    <property type="protein sequence ID" value="GGH57003.1"/>
    <property type="molecule type" value="Genomic_DNA"/>
</dbReference>
<dbReference type="Gene3D" id="1.10.10.10">
    <property type="entry name" value="Winged helix-like DNA-binding domain superfamily/Winged helix DNA-binding domain"/>
    <property type="match status" value="1"/>
</dbReference>
<keyword evidence="1" id="KW-0175">Coiled coil</keyword>
<dbReference type="InterPro" id="IPR000792">
    <property type="entry name" value="Tscrpt_reg_LuxR_C"/>
</dbReference>
<evidence type="ECO:0000256" key="2">
    <source>
        <dbReference type="SAM" id="Phobius"/>
    </source>
</evidence>